<dbReference type="Pfam" id="PF04784">
    <property type="entry name" value="DUF547"/>
    <property type="match status" value="1"/>
</dbReference>
<keyword evidence="3" id="KW-1185">Reference proteome</keyword>
<reference evidence="2 3" key="1">
    <citation type="submission" date="2023-10" db="EMBL/GenBank/DDBJ databases">
        <title>Two novel species belonging to the OM43/NOR5 clade.</title>
        <authorList>
            <person name="Park M."/>
        </authorList>
    </citation>
    <scope>NUCLEOTIDE SEQUENCE [LARGE SCALE GENOMIC DNA]</scope>
    <source>
        <strain evidence="2 3">IMCC43200</strain>
    </source>
</reference>
<dbReference type="InterPro" id="IPR051548">
    <property type="entry name" value="Grx-like_ET"/>
</dbReference>
<organism evidence="2 3">
    <name type="scientific">Congregibacter variabilis</name>
    <dbReference type="NCBI Taxonomy" id="3081200"/>
    <lineage>
        <taxon>Bacteria</taxon>
        <taxon>Pseudomonadati</taxon>
        <taxon>Pseudomonadota</taxon>
        <taxon>Gammaproteobacteria</taxon>
        <taxon>Cellvibrionales</taxon>
        <taxon>Halieaceae</taxon>
        <taxon>Congregibacter</taxon>
    </lineage>
</organism>
<dbReference type="RefSeq" id="WP_407349428.1">
    <property type="nucleotide sequence ID" value="NZ_CP136864.1"/>
</dbReference>
<dbReference type="InterPro" id="IPR006869">
    <property type="entry name" value="DUF547"/>
</dbReference>
<evidence type="ECO:0000313" key="3">
    <source>
        <dbReference type="Proteomes" id="UP001626537"/>
    </source>
</evidence>
<sequence>MSGKSYANFGSVLKGILLLSLLALLGGCASIERLAIPNSDLISTSFTQSGTQDPLSHEHWNRFLGLYAQTDPDGVVRVNYGSVSDTDHKNLKGYIANLSAVDTTVLSKNAQLAYWANLYNAATVDVILDHYPVESIRDIRDSPFDLGPWENKRLSLRGRPMSLHDIEHGVVRAVWRDTPEIHYILNCASTGCPNLPQTAYSADTVEDAMRNAAAAYVNDPVRGVNVSPRGRLKVSKIYAWYRDDFGSSDEALLDHLRRYAEPDLRAQLELARSIGSYFYDWSLNDASIKESIH</sequence>
<evidence type="ECO:0000313" key="2">
    <source>
        <dbReference type="EMBL" id="WOJ94795.1"/>
    </source>
</evidence>
<accession>A0ABZ0I6L3</accession>
<feature type="domain" description="DUF547" evidence="1">
    <location>
        <begin position="106"/>
        <end position="217"/>
    </location>
</feature>
<dbReference type="PANTHER" id="PTHR34386:SF1">
    <property type="entry name" value="GLUTAREDOXIN-LIKE PROTEIN NRDH"/>
    <property type="match status" value="1"/>
</dbReference>
<dbReference type="PANTHER" id="PTHR34386">
    <property type="entry name" value="GLUTAREDOXIN"/>
    <property type="match status" value="1"/>
</dbReference>
<evidence type="ECO:0000259" key="1">
    <source>
        <dbReference type="Pfam" id="PF04784"/>
    </source>
</evidence>
<name>A0ABZ0I6L3_9GAMM</name>
<dbReference type="Proteomes" id="UP001626537">
    <property type="component" value="Chromosome"/>
</dbReference>
<protein>
    <submittedName>
        <fullName evidence="2">DUF547 domain-containing protein</fullName>
    </submittedName>
</protein>
<gene>
    <name evidence="2" type="ORF">R0135_06405</name>
</gene>
<dbReference type="EMBL" id="CP136864">
    <property type="protein sequence ID" value="WOJ94795.1"/>
    <property type="molecule type" value="Genomic_DNA"/>
</dbReference>
<proteinExistence type="predicted"/>